<sequence length="78" mass="8897">MINFNLKGFGIDTISVDSVDSTDFMNHRKFLKNNIILIENLKNLNGVRHKYFEFYVLPLNIKGADGAPVRAIARLTDE</sequence>
<dbReference type="PANTHER" id="PTHR31118:SF12">
    <property type="entry name" value="CYCLASE-LIKE PROTEIN 2"/>
    <property type="match status" value="1"/>
</dbReference>
<dbReference type="GO" id="GO:0019441">
    <property type="term" value="P:L-tryptophan catabolic process to kynurenine"/>
    <property type="evidence" value="ECO:0007669"/>
    <property type="project" value="InterPro"/>
</dbReference>
<gene>
    <name evidence="1" type="ORF">P3F81_07485</name>
</gene>
<dbReference type="KEGG" id="sgbi:P3F81_07485"/>
<proteinExistence type="predicted"/>
<dbReference type="EMBL" id="CP120678">
    <property type="protein sequence ID" value="WIW69760.1"/>
    <property type="molecule type" value="Genomic_DNA"/>
</dbReference>
<dbReference type="RefSeq" id="WP_309320239.1">
    <property type="nucleotide sequence ID" value="NZ_CP120678.1"/>
</dbReference>
<dbReference type="InterPro" id="IPR037175">
    <property type="entry name" value="KFase_sf"/>
</dbReference>
<name>A0A9Y2ADX8_9FIRM</name>
<reference evidence="1" key="1">
    <citation type="submission" date="2023-03" db="EMBL/GenBank/DDBJ databases">
        <title>Selenobaculum gbiensis gen. nov. sp. nov., a new bacterium isolated from the gut microbiota of IBD patient.</title>
        <authorList>
            <person name="Yeo S."/>
            <person name="Park H."/>
            <person name="Huh C.S."/>
        </authorList>
    </citation>
    <scope>NUCLEOTIDE SEQUENCE</scope>
    <source>
        <strain evidence="1">ICN-92133</strain>
    </source>
</reference>
<keyword evidence="2" id="KW-1185">Reference proteome</keyword>
<dbReference type="InterPro" id="IPR007325">
    <property type="entry name" value="KFase/CYL"/>
</dbReference>
<evidence type="ECO:0000313" key="2">
    <source>
        <dbReference type="Proteomes" id="UP001243623"/>
    </source>
</evidence>
<evidence type="ECO:0000313" key="1">
    <source>
        <dbReference type="EMBL" id="WIW69760.1"/>
    </source>
</evidence>
<dbReference type="Gene3D" id="3.50.30.50">
    <property type="entry name" value="Putative cyclase"/>
    <property type="match status" value="1"/>
</dbReference>
<dbReference type="GO" id="GO:0004061">
    <property type="term" value="F:arylformamidase activity"/>
    <property type="evidence" value="ECO:0007669"/>
    <property type="project" value="InterPro"/>
</dbReference>
<dbReference type="SUPFAM" id="SSF102198">
    <property type="entry name" value="Putative cyclase"/>
    <property type="match status" value="1"/>
</dbReference>
<protein>
    <recommendedName>
        <fullName evidence="3">Cyclase</fullName>
    </recommendedName>
</protein>
<accession>A0A9Y2ADX8</accession>
<dbReference type="Proteomes" id="UP001243623">
    <property type="component" value="Chromosome"/>
</dbReference>
<dbReference type="PANTHER" id="PTHR31118">
    <property type="entry name" value="CYCLASE-LIKE PROTEIN 2"/>
    <property type="match status" value="1"/>
</dbReference>
<evidence type="ECO:0008006" key="3">
    <source>
        <dbReference type="Google" id="ProtNLM"/>
    </source>
</evidence>
<dbReference type="AlphaFoldDB" id="A0A9Y2ADX8"/>
<organism evidence="1 2">
    <name type="scientific">Selenobaculum gibii</name>
    <dbReference type="NCBI Taxonomy" id="3054208"/>
    <lineage>
        <taxon>Bacteria</taxon>
        <taxon>Bacillati</taxon>
        <taxon>Bacillota</taxon>
        <taxon>Negativicutes</taxon>
        <taxon>Selenomonadales</taxon>
        <taxon>Selenomonadaceae</taxon>
        <taxon>Selenobaculum</taxon>
    </lineage>
</organism>